<protein>
    <submittedName>
        <fullName evidence="1">Glutamyl-tRNA amidotransferase</fullName>
    </submittedName>
</protein>
<evidence type="ECO:0000313" key="2">
    <source>
        <dbReference type="Proteomes" id="UP000054212"/>
    </source>
</evidence>
<gene>
    <name evidence="1" type="ORF">ABR61_06500</name>
</gene>
<proteinExistence type="predicted"/>
<dbReference type="InterPro" id="IPR023168">
    <property type="entry name" value="GatB_Yqey_C_2"/>
</dbReference>
<reference evidence="1 2" key="1">
    <citation type="submission" date="2015-10" db="EMBL/GenBank/DDBJ databases">
        <title>Metagenome-Assembled Genomes uncover a global brackish microbiome.</title>
        <authorList>
            <person name="Hugerth L.W."/>
            <person name="Larsson J."/>
            <person name="Alneberg J."/>
            <person name="Lindh M.V."/>
            <person name="Legrand C."/>
            <person name="Pinhassi J."/>
            <person name="Andersson A.F."/>
        </authorList>
    </citation>
    <scope>NUCLEOTIDE SEQUENCE [LARGE SCALE GENOMIC DNA]</scope>
    <source>
        <strain evidence="1">BACL2 MAG-120813-bin23</strain>
    </source>
</reference>
<dbReference type="PANTHER" id="PTHR28055:SF1">
    <property type="entry name" value="ALTERED INHERITANCE OF MITOCHONDRIA PROTEIN 41, MITOCHONDRIAL"/>
    <property type="match status" value="1"/>
</dbReference>
<dbReference type="PANTHER" id="PTHR28055">
    <property type="entry name" value="ALTERED INHERITANCE OF MITOCHONDRIA PROTEIN 41, MITOCHONDRIAL"/>
    <property type="match status" value="1"/>
</dbReference>
<evidence type="ECO:0000313" key="1">
    <source>
        <dbReference type="EMBL" id="KRO42478.1"/>
    </source>
</evidence>
<name>A0A0R2PX46_9ACTN</name>
<dbReference type="InterPro" id="IPR042184">
    <property type="entry name" value="YqeY/Aim41_N"/>
</dbReference>
<dbReference type="SUPFAM" id="SSF89095">
    <property type="entry name" value="GatB/YqeY motif"/>
    <property type="match status" value="1"/>
</dbReference>
<comment type="caution">
    <text evidence="1">The sequence shown here is derived from an EMBL/GenBank/DDBJ whole genome shotgun (WGS) entry which is preliminary data.</text>
</comment>
<dbReference type="Proteomes" id="UP000054212">
    <property type="component" value="Unassembled WGS sequence"/>
</dbReference>
<keyword evidence="1" id="KW-0808">Transferase</keyword>
<dbReference type="InterPro" id="IPR003789">
    <property type="entry name" value="Asn/Gln_tRNA_amidoTrase-B-like"/>
</dbReference>
<dbReference type="Gene3D" id="1.10.1510.10">
    <property type="entry name" value="Uncharacterised protein YqeY/AIM41 PF09424, N-terminal domain"/>
    <property type="match status" value="1"/>
</dbReference>
<dbReference type="Gene3D" id="1.10.10.410">
    <property type="match status" value="1"/>
</dbReference>
<dbReference type="EMBL" id="LIAT01000374">
    <property type="protein sequence ID" value="KRO42478.1"/>
    <property type="molecule type" value="Genomic_DNA"/>
</dbReference>
<dbReference type="InterPro" id="IPR019004">
    <property type="entry name" value="YqeY/Aim41"/>
</dbReference>
<dbReference type="GO" id="GO:0016884">
    <property type="term" value="F:carbon-nitrogen ligase activity, with glutamine as amido-N-donor"/>
    <property type="evidence" value="ECO:0007669"/>
    <property type="project" value="InterPro"/>
</dbReference>
<sequence>MALKEKLQSDLTQSMRDRNELRSGTIRMVLTAIKNEEVSGKEARELSDAEVITVLSREAKKRREAAEAFEQAGAKERADIEKAEGEIIATYLPAQLSESEIKDLITAAIAETGASGPQQMGLVMKSIQPKIAGRADGGLVSSLVKAALSEGN</sequence>
<accession>A0A0R2PX46</accession>
<organism evidence="1 2">
    <name type="scientific">Actinobacteria bacterium BACL2 MAG-120813-bin23</name>
    <dbReference type="NCBI Taxonomy" id="1655569"/>
    <lineage>
        <taxon>Bacteria</taxon>
        <taxon>Bacillati</taxon>
        <taxon>Actinomycetota</taxon>
        <taxon>Actinomycetes</taxon>
        <taxon>Actinomycetes incertae sedis</taxon>
        <taxon>ac1 cluster</taxon>
    </lineage>
</organism>
<dbReference type="AlphaFoldDB" id="A0A0R2PX46"/>
<dbReference type="GO" id="GO:0016740">
    <property type="term" value="F:transferase activity"/>
    <property type="evidence" value="ECO:0007669"/>
    <property type="project" value="UniProtKB-KW"/>
</dbReference>
<dbReference type="Pfam" id="PF09424">
    <property type="entry name" value="YqeY"/>
    <property type="match status" value="1"/>
</dbReference>